<dbReference type="KEGG" id="elut:CKA38_11990"/>
<dbReference type="AlphaFoldDB" id="A0A2U8E4T3"/>
<dbReference type="SUPFAM" id="SSF56219">
    <property type="entry name" value="DNase I-like"/>
    <property type="match status" value="1"/>
</dbReference>
<dbReference type="InterPro" id="IPR051547">
    <property type="entry name" value="TDP2-like"/>
</dbReference>
<keyword evidence="3" id="KW-0540">Nuclease</keyword>
<evidence type="ECO:0000256" key="3">
    <source>
        <dbReference type="ARBA" id="ARBA00022722"/>
    </source>
</evidence>
<keyword evidence="5" id="KW-0227">DNA damage</keyword>
<keyword evidence="7" id="KW-0460">Magnesium</keyword>
<evidence type="ECO:0000256" key="8">
    <source>
        <dbReference type="ARBA" id="ARBA00023204"/>
    </source>
</evidence>
<evidence type="ECO:0000256" key="1">
    <source>
        <dbReference type="ARBA" id="ARBA00001936"/>
    </source>
</evidence>
<name>A0A2U8E4T3_9BACT</name>
<evidence type="ECO:0000313" key="11">
    <source>
        <dbReference type="EMBL" id="AWI09873.1"/>
    </source>
</evidence>
<dbReference type="PANTHER" id="PTHR15822:SF4">
    <property type="entry name" value="TYROSYL-DNA PHOSPHODIESTERASE 2"/>
    <property type="match status" value="1"/>
</dbReference>
<dbReference type="PANTHER" id="PTHR15822">
    <property type="entry name" value="TRAF AND TNF RECEPTOR-ASSOCIATED PROTEIN"/>
    <property type="match status" value="1"/>
</dbReference>
<gene>
    <name evidence="11" type="ORF">CKA38_11990</name>
</gene>
<reference evidence="11 12" key="1">
    <citation type="journal article" date="2018" name="Syst. Appl. Microbiol.">
        <title>Ereboglobus luteus gen. nov. sp. nov. from cockroach guts, and new insights into the oxygen relationship of the genera Opitutus and Didymococcus (Verrucomicrobia: Opitutaceae).</title>
        <authorList>
            <person name="Tegtmeier D."/>
            <person name="Belitz A."/>
            <person name="Radek R."/>
            <person name="Heimerl T."/>
            <person name="Brune A."/>
        </authorList>
    </citation>
    <scope>NUCLEOTIDE SEQUENCE [LARGE SCALE GENOMIC DNA]</scope>
    <source>
        <strain evidence="11 12">Ho45</strain>
    </source>
</reference>
<dbReference type="Gene3D" id="3.60.10.10">
    <property type="entry name" value="Endonuclease/exonuclease/phosphatase"/>
    <property type="match status" value="1"/>
</dbReference>
<feature type="domain" description="Endonuclease/exonuclease/phosphatase" evidence="10">
    <location>
        <begin position="45"/>
        <end position="293"/>
    </location>
</feature>
<keyword evidence="6" id="KW-0378">Hydrolase</keyword>
<dbReference type="InterPro" id="IPR005135">
    <property type="entry name" value="Endo/exonuclease/phosphatase"/>
</dbReference>
<dbReference type="OrthoDB" id="9793162at2"/>
<keyword evidence="12" id="KW-1185">Reference proteome</keyword>
<dbReference type="GO" id="GO:0046872">
    <property type="term" value="F:metal ion binding"/>
    <property type="evidence" value="ECO:0007669"/>
    <property type="project" value="UniProtKB-KW"/>
</dbReference>
<keyword evidence="4" id="KW-0479">Metal-binding</keyword>
<dbReference type="CDD" id="cd09083">
    <property type="entry name" value="EEP-1"/>
    <property type="match status" value="1"/>
</dbReference>
<dbReference type="EMBL" id="CP023004">
    <property type="protein sequence ID" value="AWI09873.1"/>
    <property type="molecule type" value="Genomic_DNA"/>
</dbReference>
<dbReference type="GO" id="GO:0006281">
    <property type="term" value="P:DNA repair"/>
    <property type="evidence" value="ECO:0007669"/>
    <property type="project" value="UniProtKB-KW"/>
</dbReference>
<comment type="cofactor">
    <cofactor evidence="2">
        <name>Mg(2+)</name>
        <dbReference type="ChEBI" id="CHEBI:18420"/>
    </cofactor>
</comment>
<proteinExistence type="predicted"/>
<dbReference type="InterPro" id="IPR036691">
    <property type="entry name" value="Endo/exonu/phosph_ase_sf"/>
</dbReference>
<evidence type="ECO:0000313" key="12">
    <source>
        <dbReference type="Proteomes" id="UP000244896"/>
    </source>
</evidence>
<evidence type="ECO:0000259" key="10">
    <source>
        <dbReference type="Pfam" id="PF03372"/>
    </source>
</evidence>
<evidence type="ECO:0000256" key="5">
    <source>
        <dbReference type="ARBA" id="ARBA00022763"/>
    </source>
</evidence>
<feature type="signal peptide" evidence="9">
    <location>
        <begin position="1"/>
        <end position="24"/>
    </location>
</feature>
<evidence type="ECO:0000256" key="4">
    <source>
        <dbReference type="ARBA" id="ARBA00022723"/>
    </source>
</evidence>
<dbReference type="Pfam" id="PF03372">
    <property type="entry name" value="Exo_endo_phos"/>
    <property type="match status" value="1"/>
</dbReference>
<keyword evidence="9" id="KW-0732">Signal</keyword>
<dbReference type="GO" id="GO:0004518">
    <property type="term" value="F:nuclease activity"/>
    <property type="evidence" value="ECO:0007669"/>
    <property type="project" value="UniProtKB-KW"/>
</dbReference>
<evidence type="ECO:0000256" key="6">
    <source>
        <dbReference type="ARBA" id="ARBA00022801"/>
    </source>
</evidence>
<organism evidence="11 12">
    <name type="scientific">Ereboglobus luteus</name>
    <dbReference type="NCBI Taxonomy" id="1796921"/>
    <lineage>
        <taxon>Bacteria</taxon>
        <taxon>Pseudomonadati</taxon>
        <taxon>Verrucomicrobiota</taxon>
        <taxon>Opitutia</taxon>
        <taxon>Opitutales</taxon>
        <taxon>Opitutaceae</taxon>
        <taxon>Ereboglobus</taxon>
    </lineage>
</organism>
<feature type="chain" id="PRO_5015943945" description="Endonuclease/exonuclease/phosphatase domain-containing protein" evidence="9">
    <location>
        <begin position="25"/>
        <end position="307"/>
    </location>
</feature>
<evidence type="ECO:0000256" key="9">
    <source>
        <dbReference type="SAM" id="SignalP"/>
    </source>
</evidence>
<accession>A0A2U8E4T3</accession>
<sequence length="307" mass="35143">MRKFPRQRILAFFLCALAANFAFAASTTSDIPQRKRQSPEVVRVLSANIRFPLDADNGTGNEWQLRKELARDVLLAQDADIICFQEFRKQHLEFLKDYFPGHARAGFVEGPDERKANTIFYSTKRFEKIAEGGVFLSPTPDVYRSKFEESASVRNVTRLHLRDRKTGRELMIWNTHLDHKYQTARDKQAAALVEQIKKRPADIPQIITGDFNCTAKTQAINTIKAGGFTDTYTALHGPADPGYTYHGFNGHNYGKSYGKIDFVFCNDRLRPTVAEIIKDSRVIDGVRRYPSDHYFVSTEFEYAKTKK</sequence>
<dbReference type="GO" id="GO:0016787">
    <property type="term" value="F:hydrolase activity"/>
    <property type="evidence" value="ECO:0007669"/>
    <property type="project" value="UniProtKB-KW"/>
</dbReference>
<dbReference type="RefSeq" id="WP_108825687.1">
    <property type="nucleotide sequence ID" value="NZ_CP023004.1"/>
</dbReference>
<evidence type="ECO:0000256" key="2">
    <source>
        <dbReference type="ARBA" id="ARBA00001946"/>
    </source>
</evidence>
<protein>
    <recommendedName>
        <fullName evidence="10">Endonuclease/exonuclease/phosphatase domain-containing protein</fullName>
    </recommendedName>
</protein>
<dbReference type="Proteomes" id="UP000244896">
    <property type="component" value="Chromosome"/>
</dbReference>
<comment type="cofactor">
    <cofactor evidence="1">
        <name>Mn(2+)</name>
        <dbReference type="ChEBI" id="CHEBI:29035"/>
    </cofactor>
</comment>
<keyword evidence="8" id="KW-0234">DNA repair</keyword>
<evidence type="ECO:0000256" key="7">
    <source>
        <dbReference type="ARBA" id="ARBA00022842"/>
    </source>
</evidence>